<proteinExistence type="predicted"/>
<dbReference type="AlphaFoldDB" id="A0A1Y1ZZF5"/>
<comment type="caution">
    <text evidence="1">The sequence shown here is derived from an EMBL/GenBank/DDBJ whole genome shotgun (WGS) entry which is preliminary data.</text>
</comment>
<name>A0A1Y1ZZF5_9PLEO</name>
<dbReference type="EMBL" id="MCFA01000027">
    <property type="protein sequence ID" value="ORY15155.1"/>
    <property type="molecule type" value="Genomic_DNA"/>
</dbReference>
<organism evidence="1 2">
    <name type="scientific">Clohesyomyces aquaticus</name>
    <dbReference type="NCBI Taxonomy" id="1231657"/>
    <lineage>
        <taxon>Eukaryota</taxon>
        <taxon>Fungi</taxon>
        <taxon>Dikarya</taxon>
        <taxon>Ascomycota</taxon>
        <taxon>Pezizomycotina</taxon>
        <taxon>Dothideomycetes</taxon>
        <taxon>Pleosporomycetidae</taxon>
        <taxon>Pleosporales</taxon>
        <taxon>Lindgomycetaceae</taxon>
        <taxon>Clohesyomyces</taxon>
    </lineage>
</organism>
<evidence type="ECO:0000313" key="1">
    <source>
        <dbReference type="EMBL" id="ORY15155.1"/>
    </source>
</evidence>
<gene>
    <name evidence="1" type="ORF">BCR34DRAFT_585282</name>
</gene>
<dbReference type="Proteomes" id="UP000193144">
    <property type="component" value="Unassembled WGS sequence"/>
</dbReference>
<keyword evidence="2" id="KW-1185">Reference proteome</keyword>
<protein>
    <submittedName>
        <fullName evidence="1">Uncharacterized protein</fullName>
    </submittedName>
</protein>
<evidence type="ECO:0000313" key="2">
    <source>
        <dbReference type="Proteomes" id="UP000193144"/>
    </source>
</evidence>
<accession>A0A1Y1ZZF5</accession>
<sequence length="145" mass="15490">MHGDRSRGLDWGHPPGWANRTRYRPVRRRTRPVQLVQLGGALVILLLSAQATVSSLQITVGDVAAGTQDCVCSPALVFHDSTGLLPTPMVALCQLSPSASNRSAWNGALDQHHRDCTVHATANGLTMPSDLVNDMTPPSPNPPVL</sequence>
<reference evidence="1 2" key="1">
    <citation type="submission" date="2016-07" db="EMBL/GenBank/DDBJ databases">
        <title>Pervasive Adenine N6-methylation of Active Genes in Fungi.</title>
        <authorList>
            <consortium name="DOE Joint Genome Institute"/>
            <person name="Mondo S.J."/>
            <person name="Dannebaum R.O."/>
            <person name="Kuo R.C."/>
            <person name="Labutti K."/>
            <person name="Haridas S."/>
            <person name="Kuo A."/>
            <person name="Salamov A."/>
            <person name="Ahrendt S.R."/>
            <person name="Lipzen A."/>
            <person name="Sullivan W."/>
            <person name="Andreopoulos W.B."/>
            <person name="Clum A."/>
            <person name="Lindquist E."/>
            <person name="Daum C."/>
            <person name="Ramamoorthy G.K."/>
            <person name="Gryganskyi A."/>
            <person name="Culley D."/>
            <person name="Magnuson J.K."/>
            <person name="James T.Y."/>
            <person name="O'Malley M.A."/>
            <person name="Stajich J.E."/>
            <person name="Spatafora J.W."/>
            <person name="Visel A."/>
            <person name="Grigoriev I.V."/>
        </authorList>
    </citation>
    <scope>NUCLEOTIDE SEQUENCE [LARGE SCALE GENOMIC DNA]</scope>
    <source>
        <strain evidence="1 2">CBS 115471</strain>
    </source>
</reference>